<evidence type="ECO:0000256" key="5">
    <source>
        <dbReference type="ARBA" id="ARBA00022723"/>
    </source>
</evidence>
<evidence type="ECO:0000256" key="1">
    <source>
        <dbReference type="ARBA" id="ARBA00000548"/>
    </source>
</evidence>
<keyword evidence="11" id="KW-0119">Carbohydrate metabolism</keyword>
<dbReference type="GO" id="GO:0005509">
    <property type="term" value="F:calcium ion binding"/>
    <property type="evidence" value="ECO:0007669"/>
    <property type="project" value="InterPro"/>
</dbReference>
<evidence type="ECO:0000256" key="17">
    <source>
        <dbReference type="SAM" id="SignalP"/>
    </source>
</evidence>
<feature type="binding site" evidence="16">
    <location>
        <position position="322"/>
    </location>
    <ligand>
        <name>substrate</name>
    </ligand>
</feature>
<dbReference type="CDD" id="cd11319">
    <property type="entry name" value="AmyAc_euk_AmyA"/>
    <property type="match status" value="1"/>
</dbReference>
<dbReference type="AlphaFoldDB" id="A0A1Y2B7M3"/>
<evidence type="ECO:0000256" key="7">
    <source>
        <dbReference type="ARBA" id="ARBA00022801"/>
    </source>
</evidence>
<evidence type="ECO:0000256" key="4">
    <source>
        <dbReference type="ARBA" id="ARBA00012595"/>
    </source>
</evidence>
<keyword evidence="20" id="KW-1185">Reference proteome</keyword>
<evidence type="ECO:0000256" key="12">
    <source>
        <dbReference type="ARBA" id="ARBA00023295"/>
    </source>
</evidence>
<evidence type="ECO:0000256" key="10">
    <source>
        <dbReference type="ARBA" id="ARBA00023180"/>
    </source>
</evidence>
<dbReference type="STRING" id="71784.A0A1Y2B7M3"/>
<evidence type="ECO:0000256" key="9">
    <source>
        <dbReference type="ARBA" id="ARBA00023157"/>
    </source>
</evidence>
<dbReference type="InterPro" id="IPR013777">
    <property type="entry name" value="A-amylase-like"/>
</dbReference>
<comment type="cofactor">
    <cofactor evidence="2">
        <name>Ca(2+)</name>
        <dbReference type="ChEBI" id="CHEBI:29108"/>
    </cofactor>
</comment>
<evidence type="ECO:0000313" key="19">
    <source>
        <dbReference type="EMBL" id="ORY30838.1"/>
    </source>
</evidence>
<evidence type="ECO:0000256" key="11">
    <source>
        <dbReference type="ARBA" id="ARBA00023277"/>
    </source>
</evidence>
<dbReference type="PANTHER" id="PTHR10357:SF215">
    <property type="entry name" value="ALPHA-AMYLASE 1"/>
    <property type="match status" value="1"/>
</dbReference>
<keyword evidence="12" id="KW-0326">Glycosidase</keyword>
<protein>
    <recommendedName>
        <fullName evidence="4">alpha-amylase</fullName>
        <ecNumber evidence="4">3.2.1.1</ecNumber>
    </recommendedName>
</protein>
<keyword evidence="10" id="KW-0325">Glycoprotein</keyword>
<dbReference type="EMBL" id="MCFC01000018">
    <property type="protein sequence ID" value="ORY30838.1"/>
    <property type="molecule type" value="Genomic_DNA"/>
</dbReference>
<dbReference type="PANTHER" id="PTHR10357">
    <property type="entry name" value="ALPHA-AMYLASE FAMILY MEMBER"/>
    <property type="match status" value="1"/>
</dbReference>
<proteinExistence type="inferred from homology"/>
<comment type="caution">
    <text evidence="19">The sequence shown here is derived from an EMBL/GenBank/DDBJ whole genome shotgun (WGS) entry which is preliminary data.</text>
</comment>
<keyword evidence="9 15" id="KW-1015">Disulfide bond</keyword>
<dbReference type="GO" id="GO:0004556">
    <property type="term" value="F:alpha-amylase activity"/>
    <property type="evidence" value="ECO:0007669"/>
    <property type="project" value="UniProtKB-EC"/>
</dbReference>
<reference evidence="19 20" key="1">
    <citation type="submission" date="2016-07" db="EMBL/GenBank/DDBJ databases">
        <title>Pervasive Adenine N6-methylation of Active Genes in Fungi.</title>
        <authorList>
            <consortium name="DOE Joint Genome Institute"/>
            <person name="Mondo S.J."/>
            <person name="Dannebaum R.O."/>
            <person name="Kuo R.C."/>
            <person name="Labutti K."/>
            <person name="Haridas S."/>
            <person name="Kuo A."/>
            <person name="Salamov A."/>
            <person name="Ahrendt S.R."/>
            <person name="Lipzen A."/>
            <person name="Sullivan W."/>
            <person name="Andreopoulos W.B."/>
            <person name="Clum A."/>
            <person name="Lindquist E."/>
            <person name="Daum C."/>
            <person name="Ramamoorthy G.K."/>
            <person name="Gryganskyi A."/>
            <person name="Culley D."/>
            <person name="Magnuson J.K."/>
            <person name="James T.Y."/>
            <person name="O'Malley M.A."/>
            <person name="Stajich J.E."/>
            <person name="Spatafora J.W."/>
            <person name="Visel A."/>
            <person name="Grigoriev I.V."/>
        </authorList>
    </citation>
    <scope>NUCLEOTIDE SEQUENCE [LARGE SCALE GENOMIC DNA]</scope>
    <source>
        <strain evidence="19 20">68-887.2</strain>
    </source>
</reference>
<evidence type="ECO:0000256" key="14">
    <source>
        <dbReference type="PIRSR" id="PIRSR001024-2"/>
    </source>
</evidence>
<evidence type="ECO:0000256" key="13">
    <source>
        <dbReference type="PIRSR" id="PIRSR001024-1"/>
    </source>
</evidence>
<dbReference type="Pfam" id="PF00128">
    <property type="entry name" value="Alpha-amylase"/>
    <property type="match status" value="2"/>
</dbReference>
<sequence length="502" mass="53964">MKCSIPIHAVLALILALPLGYAATKDDWRGKGIYQLITDRFAPPTPNAYCNPQDRVYCGGTWATVESQLDYVQSLGFDAIWISPAAKNIEGQTVYGEAYHGYWTVDPTQLNQHFGSADDLKALSSACHSRGMYLMVDIAINALASTQYVMTDAALATDGGGDLLFKKAGDYHPSCSINWGNHTSEQQCWLAQSGVALMDLNQGVNEVSQGLINSIKSFCQEYSVDGLRIDASKHMPVGFNHDLCDSAGVFCIGEVAGTDIGYAGSYQGPQAMDSVFSFGLMYACVNTFTHGYDFGSLQYAMSTSAKSYYDSTLVGSFIDSQDLPRLFSLTTDKTLAYSAIVFTFMQGGIPIIYYGTEQEISFGSADPDNRNALWQYNNFATSSGAYSLIKKLNTIRKNLGPSFTGSIATVKAVQTSSIAIQRAGTLTVLTNKGSSYSGTWKIASAFSANQQVIDLLSCKAVYADSSGALTVTWTSGQAWVYVNTTLALKAGVCSLGGTETVS</sequence>
<gene>
    <name evidence="19" type="ORF">BCR39DRAFT_564820</name>
</gene>
<feature type="chain" id="PRO_5012892273" description="alpha-amylase" evidence="17">
    <location>
        <begin position="23"/>
        <end position="502"/>
    </location>
</feature>
<comment type="similarity">
    <text evidence="3">Belongs to the glycosyl hydrolase 13 family.</text>
</comment>
<name>A0A1Y2B7M3_9TREE</name>
<evidence type="ECO:0000256" key="16">
    <source>
        <dbReference type="PIRSR" id="PIRSR001024-5"/>
    </source>
</evidence>
<dbReference type="SMART" id="SM00642">
    <property type="entry name" value="Aamy"/>
    <property type="match status" value="1"/>
</dbReference>
<feature type="signal peptide" evidence="17">
    <location>
        <begin position="1"/>
        <end position="22"/>
    </location>
</feature>
<feature type="disulfide bond" evidence="15">
    <location>
        <begin position="458"/>
        <end position="493"/>
    </location>
</feature>
<dbReference type="EC" id="3.2.1.1" evidence="4"/>
<keyword evidence="7" id="KW-0378">Hydrolase</keyword>
<feature type="active site" description="Nucleophile" evidence="13">
    <location>
        <position position="230"/>
    </location>
</feature>
<dbReference type="Gene3D" id="3.20.20.80">
    <property type="entry name" value="Glycosidases"/>
    <property type="match status" value="1"/>
</dbReference>
<dbReference type="Gene3D" id="2.60.40.1180">
    <property type="entry name" value="Golgi alpha-mannosidase II"/>
    <property type="match status" value="1"/>
</dbReference>
<dbReference type="InParanoid" id="A0A1Y2B7M3"/>
<feature type="disulfide bond" evidence="15">
    <location>
        <begin position="175"/>
        <end position="188"/>
    </location>
</feature>
<comment type="catalytic activity">
    <reaction evidence="1">
        <text>Endohydrolysis of (1-&gt;4)-alpha-D-glucosidic linkages in polysaccharides containing three or more (1-&gt;4)-alpha-linked D-glucose units.</text>
        <dbReference type="EC" id="3.2.1.1"/>
    </reaction>
</comment>
<evidence type="ECO:0000256" key="15">
    <source>
        <dbReference type="PIRSR" id="PIRSR001024-4"/>
    </source>
</evidence>
<dbReference type="InterPro" id="IPR015340">
    <property type="entry name" value="A_amylase_C_dom"/>
</dbReference>
<dbReference type="Pfam" id="PF09260">
    <property type="entry name" value="A_amylase_dom_C"/>
    <property type="match status" value="1"/>
</dbReference>
<feature type="binding site" evidence="16">
    <location>
        <position position="103"/>
    </location>
    <ligand>
        <name>substrate</name>
    </ligand>
</feature>
<dbReference type="SUPFAM" id="SSF51011">
    <property type="entry name" value="Glycosyl hydrolase domain"/>
    <property type="match status" value="1"/>
</dbReference>
<evidence type="ECO:0000259" key="18">
    <source>
        <dbReference type="SMART" id="SM00642"/>
    </source>
</evidence>
<dbReference type="InterPro" id="IPR017853">
    <property type="entry name" value="GH"/>
</dbReference>
<feature type="site" description="Transition state stabilizer" evidence="14">
    <location>
        <position position="322"/>
    </location>
</feature>
<evidence type="ECO:0000256" key="6">
    <source>
        <dbReference type="ARBA" id="ARBA00022729"/>
    </source>
</evidence>
<dbReference type="PIRSF" id="PIRSF001024">
    <property type="entry name" value="Alph-amyl_fung"/>
    <property type="match status" value="1"/>
</dbReference>
<dbReference type="SUPFAM" id="SSF51445">
    <property type="entry name" value="(Trans)glycosidases"/>
    <property type="match status" value="1"/>
</dbReference>
<evidence type="ECO:0000256" key="3">
    <source>
        <dbReference type="ARBA" id="ARBA00008061"/>
    </source>
</evidence>
<dbReference type="InterPro" id="IPR006047">
    <property type="entry name" value="GH13_cat_dom"/>
</dbReference>
<feature type="disulfide bond" evidence="15">
    <location>
        <begin position="50"/>
        <end position="58"/>
    </location>
</feature>
<dbReference type="Proteomes" id="UP000193986">
    <property type="component" value="Unassembled WGS sequence"/>
</dbReference>
<feature type="active site" description="Proton donor" evidence="13">
    <location>
        <position position="254"/>
    </location>
</feature>
<evidence type="ECO:0000313" key="20">
    <source>
        <dbReference type="Proteomes" id="UP000193986"/>
    </source>
</evidence>
<accession>A0A1Y2B7M3</accession>
<dbReference type="InterPro" id="IPR013780">
    <property type="entry name" value="Glyco_hydro_b"/>
</dbReference>
<organism evidence="19 20">
    <name type="scientific">Naematelia encephala</name>
    <dbReference type="NCBI Taxonomy" id="71784"/>
    <lineage>
        <taxon>Eukaryota</taxon>
        <taxon>Fungi</taxon>
        <taxon>Dikarya</taxon>
        <taxon>Basidiomycota</taxon>
        <taxon>Agaricomycotina</taxon>
        <taxon>Tremellomycetes</taxon>
        <taxon>Tremellales</taxon>
        <taxon>Naemateliaceae</taxon>
        <taxon>Naematelia</taxon>
    </lineage>
</organism>
<keyword evidence="5" id="KW-0479">Metal-binding</keyword>
<keyword evidence="8" id="KW-0106">Calcium</keyword>
<feature type="binding site" evidence="16">
    <location>
        <position position="370"/>
    </location>
    <ligand>
        <name>substrate</name>
    </ligand>
</feature>
<keyword evidence="6 17" id="KW-0732">Signal</keyword>
<feature type="binding site" evidence="16">
    <location>
        <position position="228"/>
    </location>
    <ligand>
        <name>substrate</name>
    </ligand>
</feature>
<feature type="domain" description="Glycosyl hydrolase family 13 catalytic" evidence="18">
    <location>
        <begin position="35"/>
        <end position="396"/>
    </location>
</feature>
<dbReference type="GO" id="GO:0016052">
    <property type="term" value="P:carbohydrate catabolic process"/>
    <property type="evidence" value="ECO:0007669"/>
    <property type="project" value="InterPro"/>
</dbReference>
<evidence type="ECO:0000256" key="8">
    <source>
        <dbReference type="ARBA" id="ARBA00022837"/>
    </source>
</evidence>
<dbReference type="OrthoDB" id="204980at2759"/>
<evidence type="ECO:0000256" key="2">
    <source>
        <dbReference type="ARBA" id="ARBA00001913"/>
    </source>
</evidence>